<dbReference type="AlphaFoldDB" id="A0A6G7YRY0"/>
<feature type="domain" description="TonB C-terminal" evidence="11">
    <location>
        <begin position="130"/>
        <end position="223"/>
    </location>
</feature>
<dbReference type="Gene3D" id="3.30.1150.10">
    <property type="match status" value="1"/>
</dbReference>
<accession>A0A6G7YRY0</accession>
<dbReference type="GO" id="GO:0031992">
    <property type="term" value="F:energy transducer activity"/>
    <property type="evidence" value="ECO:0007669"/>
    <property type="project" value="TreeGrafter"/>
</dbReference>
<dbReference type="KEGG" id="spii:G7077_11865"/>
<feature type="region of interest" description="Disordered" evidence="10">
    <location>
        <begin position="198"/>
        <end position="223"/>
    </location>
</feature>
<dbReference type="NCBIfam" id="TIGR01352">
    <property type="entry name" value="tonB_Cterm"/>
    <property type="match status" value="1"/>
</dbReference>
<dbReference type="SUPFAM" id="SSF74653">
    <property type="entry name" value="TolA/TonB C-terminal domain"/>
    <property type="match status" value="1"/>
</dbReference>
<evidence type="ECO:0000313" key="12">
    <source>
        <dbReference type="EMBL" id="QIK79497.1"/>
    </source>
</evidence>
<sequence>MSYANRKQMSSNRTAAIIVVALIHAVLGYALVTGLAYNVVKKAAEDLKTFDVEEEPPPPEEEPPPPEETPQETPPPPVAAPPPLVRTPVQESPVQATPNPPPVVPITPRATPAPPAPPAPPPPPRQLQPKSVVGNLQGLIRDTDYPESAIDRDEQGTVTVSLTVGPNGRVSGCSVAASSGSRTLDSTTCRILQSRARFTPAQDSSGNPTSGTVSQRITWRLAG</sequence>
<evidence type="ECO:0000256" key="9">
    <source>
        <dbReference type="ARBA" id="ARBA00023136"/>
    </source>
</evidence>
<protein>
    <submittedName>
        <fullName evidence="12">TonB family protein</fullName>
    </submittedName>
</protein>
<comment type="subcellular location">
    <subcellularLocation>
        <location evidence="1">Cell inner membrane</location>
        <topology evidence="1">Single-pass membrane protein</topology>
        <orientation evidence="1">Periplasmic side</orientation>
    </subcellularLocation>
</comment>
<dbReference type="EMBL" id="CP049869">
    <property type="protein sequence ID" value="QIK79497.1"/>
    <property type="molecule type" value="Genomic_DNA"/>
</dbReference>
<evidence type="ECO:0000313" key="13">
    <source>
        <dbReference type="Proteomes" id="UP000503222"/>
    </source>
</evidence>
<dbReference type="InterPro" id="IPR051045">
    <property type="entry name" value="TonB-dependent_transducer"/>
</dbReference>
<dbReference type="InterPro" id="IPR006260">
    <property type="entry name" value="TonB/TolA_C"/>
</dbReference>
<evidence type="ECO:0000256" key="5">
    <source>
        <dbReference type="ARBA" id="ARBA00022519"/>
    </source>
</evidence>
<keyword evidence="6" id="KW-0812">Transmembrane</keyword>
<dbReference type="PROSITE" id="PS52015">
    <property type="entry name" value="TONB_CTD"/>
    <property type="match status" value="1"/>
</dbReference>
<dbReference type="InterPro" id="IPR037682">
    <property type="entry name" value="TonB_C"/>
</dbReference>
<comment type="similarity">
    <text evidence="2">Belongs to the TonB family.</text>
</comment>
<dbReference type="GO" id="GO:0015031">
    <property type="term" value="P:protein transport"/>
    <property type="evidence" value="ECO:0007669"/>
    <property type="project" value="UniProtKB-KW"/>
</dbReference>
<evidence type="ECO:0000256" key="4">
    <source>
        <dbReference type="ARBA" id="ARBA00022475"/>
    </source>
</evidence>
<evidence type="ECO:0000256" key="8">
    <source>
        <dbReference type="ARBA" id="ARBA00022989"/>
    </source>
</evidence>
<dbReference type="Proteomes" id="UP000503222">
    <property type="component" value="Chromosome"/>
</dbReference>
<dbReference type="GO" id="GO:0055085">
    <property type="term" value="P:transmembrane transport"/>
    <property type="evidence" value="ECO:0007669"/>
    <property type="project" value="InterPro"/>
</dbReference>
<evidence type="ECO:0000256" key="2">
    <source>
        <dbReference type="ARBA" id="ARBA00006555"/>
    </source>
</evidence>
<evidence type="ECO:0000256" key="1">
    <source>
        <dbReference type="ARBA" id="ARBA00004383"/>
    </source>
</evidence>
<dbReference type="PANTHER" id="PTHR33446">
    <property type="entry name" value="PROTEIN TONB-RELATED"/>
    <property type="match status" value="1"/>
</dbReference>
<feature type="compositionally biased region" description="Pro residues" evidence="10">
    <location>
        <begin position="66"/>
        <end position="85"/>
    </location>
</feature>
<reference evidence="12 13" key="1">
    <citation type="submission" date="2020-03" db="EMBL/GenBank/DDBJ databases">
        <title>Sphingomonas sp. nov., isolated from fish.</title>
        <authorList>
            <person name="Hyun D.-W."/>
            <person name="Bae J.-W."/>
        </authorList>
    </citation>
    <scope>NUCLEOTIDE SEQUENCE [LARGE SCALE GENOMIC DNA]</scope>
    <source>
        <strain evidence="12 13">HDW15B</strain>
    </source>
</reference>
<gene>
    <name evidence="12" type="ORF">G7077_11865</name>
</gene>
<keyword evidence="7" id="KW-0653">Protein transport</keyword>
<evidence type="ECO:0000259" key="11">
    <source>
        <dbReference type="PROSITE" id="PS52015"/>
    </source>
</evidence>
<keyword evidence="5" id="KW-0997">Cell inner membrane</keyword>
<feature type="compositionally biased region" description="Polar residues" evidence="10">
    <location>
        <begin position="201"/>
        <end position="217"/>
    </location>
</feature>
<feature type="region of interest" description="Disordered" evidence="10">
    <location>
        <begin position="48"/>
        <end position="130"/>
    </location>
</feature>
<dbReference type="GO" id="GO:0098797">
    <property type="term" value="C:plasma membrane protein complex"/>
    <property type="evidence" value="ECO:0007669"/>
    <property type="project" value="TreeGrafter"/>
</dbReference>
<keyword evidence="3" id="KW-0813">Transport</keyword>
<evidence type="ECO:0000256" key="3">
    <source>
        <dbReference type="ARBA" id="ARBA00022448"/>
    </source>
</evidence>
<keyword evidence="13" id="KW-1185">Reference proteome</keyword>
<dbReference type="Pfam" id="PF03544">
    <property type="entry name" value="TonB_C"/>
    <property type="match status" value="1"/>
</dbReference>
<feature type="compositionally biased region" description="Acidic residues" evidence="10">
    <location>
        <begin position="52"/>
        <end position="65"/>
    </location>
</feature>
<dbReference type="PANTHER" id="PTHR33446:SF2">
    <property type="entry name" value="PROTEIN TONB"/>
    <property type="match status" value="1"/>
</dbReference>
<evidence type="ECO:0000256" key="6">
    <source>
        <dbReference type="ARBA" id="ARBA00022692"/>
    </source>
</evidence>
<evidence type="ECO:0000256" key="10">
    <source>
        <dbReference type="SAM" id="MobiDB-lite"/>
    </source>
</evidence>
<keyword evidence="8" id="KW-1133">Transmembrane helix</keyword>
<organism evidence="12 13">
    <name type="scientific">Sphingomonas piscis</name>
    <dbReference type="NCBI Taxonomy" id="2714943"/>
    <lineage>
        <taxon>Bacteria</taxon>
        <taxon>Pseudomonadati</taxon>
        <taxon>Pseudomonadota</taxon>
        <taxon>Alphaproteobacteria</taxon>
        <taxon>Sphingomonadales</taxon>
        <taxon>Sphingomonadaceae</taxon>
        <taxon>Sphingomonas</taxon>
    </lineage>
</organism>
<proteinExistence type="inferred from homology"/>
<feature type="compositionally biased region" description="Pro residues" evidence="10">
    <location>
        <begin position="98"/>
        <end position="126"/>
    </location>
</feature>
<name>A0A6G7YRY0_9SPHN</name>
<keyword evidence="9" id="KW-0472">Membrane</keyword>
<keyword evidence="4" id="KW-1003">Cell membrane</keyword>
<evidence type="ECO:0000256" key="7">
    <source>
        <dbReference type="ARBA" id="ARBA00022927"/>
    </source>
</evidence>